<name>A0ABU3SAQ2_9HYPH</name>
<dbReference type="Proteomes" id="UP001254257">
    <property type="component" value="Unassembled WGS sequence"/>
</dbReference>
<evidence type="ECO:0000256" key="4">
    <source>
        <dbReference type="ARBA" id="ARBA00023237"/>
    </source>
</evidence>
<dbReference type="PANTHER" id="PTHR34001:SF3">
    <property type="entry name" value="BLL7405 PROTEIN"/>
    <property type="match status" value="1"/>
</dbReference>
<dbReference type="Pfam" id="PF13505">
    <property type="entry name" value="OMP_b-brl"/>
    <property type="match status" value="1"/>
</dbReference>
<accession>A0ABU3SAQ2</accession>
<evidence type="ECO:0000256" key="5">
    <source>
        <dbReference type="ARBA" id="ARBA00038306"/>
    </source>
</evidence>
<comment type="similarity">
    <text evidence="5">Belongs to the Omp25/RopB family.</text>
</comment>
<keyword evidence="2" id="KW-0732">Signal</keyword>
<sequence>MYVPVFTWAGFYIGLNAGVGWANSRNVHITGPTVASSGILSGGGGDGSFVGGGQIGYNWQSGAIVYGLETDIQYVDIGGRVAWGPYDWWRGRGEDDGGYLGTVRARVGYAFDRTLIYITGGLAYGGLNSNPLTGNNTSNVGWTIGGGVEYAFTNNWSVKLEGLYLDTSEGRKSRFFVNPPGGALPAGTYTATTDSSAGAGLVRVGVNYKW</sequence>
<comment type="caution">
    <text evidence="7">The sequence shown here is derived from an EMBL/GenBank/DDBJ whole genome shotgun (WGS) entry which is preliminary data.</text>
</comment>
<evidence type="ECO:0000259" key="6">
    <source>
        <dbReference type="Pfam" id="PF13505"/>
    </source>
</evidence>
<feature type="domain" description="Outer membrane protein beta-barrel" evidence="6">
    <location>
        <begin position="7"/>
        <end position="176"/>
    </location>
</feature>
<dbReference type="InterPro" id="IPR011250">
    <property type="entry name" value="OMP/PagP_B-barrel"/>
</dbReference>
<dbReference type="InterPro" id="IPR027385">
    <property type="entry name" value="Beta-barrel_OMP"/>
</dbReference>
<dbReference type="EMBL" id="JAWDID010000028">
    <property type="protein sequence ID" value="MDU0341766.1"/>
    <property type="molecule type" value="Genomic_DNA"/>
</dbReference>
<evidence type="ECO:0000313" key="8">
    <source>
        <dbReference type="Proteomes" id="UP001254257"/>
    </source>
</evidence>
<evidence type="ECO:0000256" key="1">
    <source>
        <dbReference type="ARBA" id="ARBA00004442"/>
    </source>
</evidence>
<reference evidence="7 8" key="1">
    <citation type="submission" date="2023-09" db="EMBL/GenBank/DDBJ databases">
        <title>Whole genome shotgun sequencing (WGS) of Bosea sp. ZW T0_25, isolated from stored onions (Allium cepa).</title>
        <authorList>
            <person name="Stoll D.A."/>
            <person name="Huch M."/>
        </authorList>
    </citation>
    <scope>NUCLEOTIDE SEQUENCE [LARGE SCALE GENOMIC DNA]</scope>
    <source>
        <strain evidence="7 8">ZW T0_25</strain>
    </source>
</reference>
<comment type="subcellular location">
    <subcellularLocation>
        <location evidence="1">Cell outer membrane</location>
    </subcellularLocation>
</comment>
<dbReference type="PANTHER" id="PTHR34001">
    <property type="entry name" value="BLL7405 PROTEIN"/>
    <property type="match status" value="1"/>
</dbReference>
<dbReference type="SUPFAM" id="SSF56925">
    <property type="entry name" value="OMPA-like"/>
    <property type="match status" value="1"/>
</dbReference>
<proteinExistence type="inferred from homology"/>
<dbReference type="Gene3D" id="2.40.160.20">
    <property type="match status" value="1"/>
</dbReference>
<evidence type="ECO:0000256" key="2">
    <source>
        <dbReference type="ARBA" id="ARBA00022729"/>
    </source>
</evidence>
<evidence type="ECO:0000313" key="7">
    <source>
        <dbReference type="EMBL" id="MDU0341766.1"/>
    </source>
</evidence>
<keyword evidence="3" id="KW-0472">Membrane</keyword>
<evidence type="ECO:0000256" key="3">
    <source>
        <dbReference type="ARBA" id="ARBA00023136"/>
    </source>
</evidence>
<protein>
    <submittedName>
        <fullName evidence="7">Outer membrane beta-barrel protein</fullName>
    </submittedName>
</protein>
<keyword evidence="8" id="KW-1185">Reference proteome</keyword>
<organism evidence="7 8">
    <name type="scientific">Bosea rubneri</name>
    <dbReference type="NCBI Taxonomy" id="3075434"/>
    <lineage>
        <taxon>Bacteria</taxon>
        <taxon>Pseudomonadati</taxon>
        <taxon>Pseudomonadota</taxon>
        <taxon>Alphaproteobacteria</taxon>
        <taxon>Hyphomicrobiales</taxon>
        <taxon>Boseaceae</taxon>
        <taxon>Bosea</taxon>
    </lineage>
</organism>
<keyword evidence="4" id="KW-0998">Cell outer membrane</keyword>
<dbReference type="RefSeq" id="WP_316019578.1">
    <property type="nucleotide sequence ID" value="NZ_JAWDID010000028.1"/>
</dbReference>
<dbReference type="InterPro" id="IPR051692">
    <property type="entry name" value="OMP-like"/>
</dbReference>
<gene>
    <name evidence="7" type="ORF">RKE40_17835</name>
</gene>